<evidence type="ECO:0000256" key="6">
    <source>
        <dbReference type="ARBA" id="ARBA00022840"/>
    </source>
</evidence>
<evidence type="ECO:0000313" key="12">
    <source>
        <dbReference type="EMBL" id="MBB6478775.1"/>
    </source>
</evidence>
<keyword evidence="2" id="KW-0479">Metal-binding</keyword>
<dbReference type="InterPro" id="IPR014013">
    <property type="entry name" value="Helic_SF1/SF2_ATP-bd_DinG/Rad3"/>
</dbReference>
<keyword evidence="3" id="KW-0547">Nucleotide-binding</keyword>
<dbReference type="PROSITE" id="PS51193">
    <property type="entry name" value="HELICASE_ATP_BIND_2"/>
    <property type="match status" value="1"/>
</dbReference>
<reference evidence="12 13" key="1">
    <citation type="submission" date="2020-08" db="EMBL/GenBank/DDBJ databases">
        <title>Genomic Encyclopedia of Type Strains, Phase IV (KMG-IV): sequencing the most valuable type-strain genomes for metagenomic binning, comparative biology and taxonomic classification.</title>
        <authorList>
            <person name="Goeker M."/>
        </authorList>
    </citation>
    <scope>NUCLEOTIDE SEQUENCE [LARGE SCALE GENOMIC DNA]</scope>
    <source>
        <strain evidence="12 13">DSM 2461</strain>
    </source>
</reference>
<evidence type="ECO:0000259" key="11">
    <source>
        <dbReference type="PROSITE" id="PS51193"/>
    </source>
</evidence>
<keyword evidence="7" id="KW-0234">DNA repair</keyword>
<dbReference type="InterPro" id="IPR045028">
    <property type="entry name" value="DinG/Rad3-like"/>
</dbReference>
<dbReference type="SMART" id="SM00491">
    <property type="entry name" value="HELICc2"/>
    <property type="match status" value="1"/>
</dbReference>
<proteinExistence type="inferred from homology"/>
<sequence>MITEKRFTREVLSLMEEDLRDASSREVLWCGQQNSEGMISRVSVAARGTDSEVPALFPHMDKGDVVIHNHPSGLLEPSSADLSVASLLGNRGIGFFIINNELTHFYAVAEPVKRKRDTSLDEEELAHILSPGGALENISENYEHRPSQTDLLKLICRGFNQNLIIAAEAGTGVGKSFAYLIPSLKWAEENEERVVISTATINLQQQIIEKDIPLAKRMTGSTVKAVLVKGRRNYICHSRLKEQMDENSLFLDEGDPLKVIYDWSQISATGSRTELNFHPDESLWSRVCSESDTCTGMRCPWFENCYVMRARREAASAGILVVNHHLLFADLALRQSGIGYESGAVLPVYDRIVFDEAHNIENSATSFFSESLSKFSVFQLLGRLYRLRKGRAAGSAVRIEALTGPCPDLAEIPQLITNIKAKAEILDSLSRDFTGDNYTRRITGDPDQNIESGLLAPMGELQKELLLLSQACTDTLKAIPEEEDENPLVFEFKAMIRRLQEMSSFCEKFRNYSEYGELVFWIERKKTAAGELFERFIITPLDIASMMNEAVFNQFKSVICTSATLTVRDNFNYWNSRIGLNLSDPEKVFSEIFPSPFDYTRRALLAVPNDAPMPEEGESYYSYISSFCKKALEVSEGGALLLFTSYEMLKNVFNDLKPGLDRMGITAYRQGEDDRTRLLNNFRNDVSSVLFATDSFWEGVDTPGDSLKLVIICRLPFRVPTDPVVMARVEAIERRGGNPFMELSLPEAVMKFKQGFGRLMRRKSDRGVVLILDSRVVKKRYGSLFLNSLPPAMRSVKAGDAILLEIEDFLYGN</sequence>
<evidence type="ECO:0000256" key="9">
    <source>
        <dbReference type="ARBA" id="ARBA00044969"/>
    </source>
</evidence>
<dbReference type="InterPro" id="IPR006555">
    <property type="entry name" value="ATP-dep_Helicase_C"/>
</dbReference>
<evidence type="ECO:0000313" key="13">
    <source>
        <dbReference type="Proteomes" id="UP000587760"/>
    </source>
</evidence>
<keyword evidence="13" id="KW-1185">Reference proteome</keyword>
<dbReference type="SMART" id="SM00488">
    <property type="entry name" value="DEXDc2"/>
    <property type="match status" value="1"/>
</dbReference>
<comment type="catalytic activity">
    <reaction evidence="10">
        <text>ATP + H2O = ADP + phosphate + H(+)</text>
        <dbReference type="Rhea" id="RHEA:13065"/>
        <dbReference type="ChEBI" id="CHEBI:15377"/>
        <dbReference type="ChEBI" id="CHEBI:15378"/>
        <dbReference type="ChEBI" id="CHEBI:30616"/>
        <dbReference type="ChEBI" id="CHEBI:43474"/>
        <dbReference type="ChEBI" id="CHEBI:456216"/>
        <dbReference type="EC" id="5.6.2.3"/>
    </reaction>
</comment>
<accession>A0A841R4I5</accession>
<keyword evidence="2" id="KW-0411">Iron-sulfur</keyword>
<evidence type="ECO:0000256" key="2">
    <source>
        <dbReference type="ARBA" id="ARBA00022485"/>
    </source>
</evidence>
<comment type="cofactor">
    <cofactor evidence="1">
        <name>[4Fe-4S] cluster</name>
        <dbReference type="ChEBI" id="CHEBI:49883"/>
    </cofactor>
</comment>
<evidence type="ECO:0000256" key="10">
    <source>
        <dbReference type="ARBA" id="ARBA00048954"/>
    </source>
</evidence>
<evidence type="ECO:0000256" key="1">
    <source>
        <dbReference type="ARBA" id="ARBA00001966"/>
    </source>
</evidence>
<keyword evidence="4" id="KW-0227">DNA damage</keyword>
<comment type="caution">
    <text evidence="12">The sequence shown here is derived from an EMBL/GenBank/DDBJ whole genome shotgun (WGS) entry which is preliminary data.</text>
</comment>
<dbReference type="PROSITE" id="PS01302">
    <property type="entry name" value="UPF0758"/>
    <property type="match status" value="1"/>
</dbReference>
<dbReference type="InterPro" id="IPR020891">
    <property type="entry name" value="UPF0758_CS"/>
</dbReference>
<gene>
    <name evidence="12" type="ORF">HNR50_000408</name>
</gene>
<dbReference type="GO" id="GO:0043139">
    <property type="term" value="F:5'-3' DNA helicase activity"/>
    <property type="evidence" value="ECO:0007669"/>
    <property type="project" value="UniProtKB-EC"/>
</dbReference>
<evidence type="ECO:0000256" key="5">
    <source>
        <dbReference type="ARBA" id="ARBA00022801"/>
    </source>
</evidence>
<evidence type="ECO:0000256" key="3">
    <source>
        <dbReference type="ARBA" id="ARBA00022741"/>
    </source>
</evidence>
<dbReference type="InterPro" id="IPR027417">
    <property type="entry name" value="P-loop_NTPase"/>
</dbReference>
<dbReference type="Gene3D" id="3.40.50.300">
    <property type="entry name" value="P-loop containing nucleotide triphosphate hydrolases"/>
    <property type="match status" value="2"/>
</dbReference>
<evidence type="ECO:0000256" key="8">
    <source>
        <dbReference type="ARBA" id="ARBA00038058"/>
    </source>
</evidence>
<dbReference type="GO" id="GO:0016818">
    <property type="term" value="F:hydrolase activity, acting on acid anhydrides, in phosphorus-containing anhydrides"/>
    <property type="evidence" value="ECO:0007669"/>
    <property type="project" value="InterPro"/>
</dbReference>
<name>A0A841R4I5_9SPIO</name>
<dbReference type="InterPro" id="IPR011545">
    <property type="entry name" value="DEAD/DEAH_box_helicase_dom"/>
</dbReference>
<dbReference type="Pfam" id="PF00270">
    <property type="entry name" value="DEAD"/>
    <property type="match status" value="1"/>
</dbReference>
<dbReference type="AlphaFoldDB" id="A0A841R4I5"/>
<dbReference type="GO" id="GO:0003676">
    <property type="term" value="F:nucleic acid binding"/>
    <property type="evidence" value="ECO:0007669"/>
    <property type="project" value="InterPro"/>
</dbReference>
<dbReference type="SUPFAM" id="SSF52540">
    <property type="entry name" value="P-loop containing nucleoside triphosphate hydrolases"/>
    <property type="match status" value="2"/>
</dbReference>
<keyword evidence="12" id="KW-0347">Helicase</keyword>
<dbReference type="Pfam" id="PF13307">
    <property type="entry name" value="Helicase_C_2"/>
    <property type="match status" value="1"/>
</dbReference>
<dbReference type="RefSeq" id="WP_184742979.1">
    <property type="nucleotide sequence ID" value="NZ_JACHGJ010000001.1"/>
</dbReference>
<keyword evidence="2" id="KW-0408">Iron</keyword>
<dbReference type="GO" id="GO:0051539">
    <property type="term" value="F:4 iron, 4 sulfur cluster binding"/>
    <property type="evidence" value="ECO:0007669"/>
    <property type="project" value="UniProtKB-KW"/>
</dbReference>
<dbReference type="GO" id="GO:0006281">
    <property type="term" value="P:DNA repair"/>
    <property type="evidence" value="ECO:0007669"/>
    <property type="project" value="UniProtKB-KW"/>
</dbReference>
<keyword evidence="6" id="KW-0067">ATP-binding</keyword>
<organism evidence="12 13">
    <name type="scientific">Spirochaeta isovalerica</name>
    <dbReference type="NCBI Taxonomy" id="150"/>
    <lineage>
        <taxon>Bacteria</taxon>
        <taxon>Pseudomonadati</taxon>
        <taxon>Spirochaetota</taxon>
        <taxon>Spirochaetia</taxon>
        <taxon>Spirochaetales</taxon>
        <taxon>Spirochaetaceae</taxon>
        <taxon>Spirochaeta</taxon>
    </lineage>
</organism>
<feature type="domain" description="Helicase ATP-binding" evidence="11">
    <location>
        <begin position="134"/>
        <end position="431"/>
    </location>
</feature>
<dbReference type="PANTHER" id="PTHR11472">
    <property type="entry name" value="DNA REPAIR DEAD HELICASE RAD3/XP-D SUBFAMILY MEMBER"/>
    <property type="match status" value="1"/>
</dbReference>
<keyword evidence="5 12" id="KW-0378">Hydrolase</keyword>
<dbReference type="EC" id="5.6.2.3" evidence="9"/>
<dbReference type="EMBL" id="JACHGJ010000001">
    <property type="protein sequence ID" value="MBB6478775.1"/>
    <property type="molecule type" value="Genomic_DNA"/>
</dbReference>
<protein>
    <recommendedName>
        <fullName evidence="9">DNA 5'-3' helicase</fullName>
        <ecNumber evidence="9">5.6.2.3</ecNumber>
    </recommendedName>
</protein>
<dbReference type="Proteomes" id="UP000587760">
    <property type="component" value="Unassembled WGS sequence"/>
</dbReference>
<evidence type="ECO:0000256" key="4">
    <source>
        <dbReference type="ARBA" id="ARBA00022763"/>
    </source>
</evidence>
<evidence type="ECO:0000256" key="7">
    <source>
        <dbReference type="ARBA" id="ARBA00023204"/>
    </source>
</evidence>
<dbReference type="PANTHER" id="PTHR11472:SF34">
    <property type="entry name" value="REGULATOR OF TELOMERE ELONGATION HELICASE 1"/>
    <property type="match status" value="1"/>
</dbReference>
<dbReference type="InterPro" id="IPR014001">
    <property type="entry name" value="Helicase_ATP-bd"/>
</dbReference>
<dbReference type="InterPro" id="IPR006554">
    <property type="entry name" value="Helicase-like_DEXD_c2"/>
</dbReference>
<keyword evidence="2" id="KW-0004">4Fe-4S</keyword>
<dbReference type="SMART" id="SM00487">
    <property type="entry name" value="DEXDc"/>
    <property type="match status" value="1"/>
</dbReference>
<dbReference type="GO" id="GO:0005524">
    <property type="term" value="F:ATP binding"/>
    <property type="evidence" value="ECO:0007669"/>
    <property type="project" value="UniProtKB-KW"/>
</dbReference>
<comment type="similarity">
    <text evidence="8">Belongs to the helicase family. DinG subfamily.</text>
</comment>